<keyword evidence="2" id="KW-1133">Transmembrane helix</keyword>
<keyword evidence="4" id="KW-1185">Reference proteome</keyword>
<accession>A0A6G0Z9D6</accession>
<evidence type="ECO:0000313" key="4">
    <source>
        <dbReference type="Proteomes" id="UP000478052"/>
    </source>
</evidence>
<feature type="region of interest" description="Disordered" evidence="1">
    <location>
        <begin position="98"/>
        <end position="124"/>
    </location>
</feature>
<name>A0A6G0Z9D6_APHCR</name>
<evidence type="ECO:0000256" key="2">
    <source>
        <dbReference type="SAM" id="Phobius"/>
    </source>
</evidence>
<gene>
    <name evidence="3" type="ORF">FWK35_00024863</name>
</gene>
<reference evidence="3 4" key="1">
    <citation type="submission" date="2019-08" db="EMBL/GenBank/DDBJ databases">
        <title>Whole genome of Aphis craccivora.</title>
        <authorList>
            <person name="Voronova N.V."/>
            <person name="Shulinski R.S."/>
            <person name="Bandarenka Y.V."/>
            <person name="Zhorov D.G."/>
            <person name="Warner D."/>
        </authorList>
    </citation>
    <scope>NUCLEOTIDE SEQUENCE [LARGE SCALE GENOMIC DNA]</scope>
    <source>
        <strain evidence="3">180601</strain>
        <tissue evidence="3">Whole Body</tissue>
    </source>
</reference>
<dbReference type="AlphaFoldDB" id="A0A6G0Z9D6"/>
<dbReference type="Proteomes" id="UP000478052">
    <property type="component" value="Unassembled WGS sequence"/>
</dbReference>
<keyword evidence="2" id="KW-0472">Membrane</keyword>
<protein>
    <submittedName>
        <fullName evidence="3">Uncharacterized protein</fullName>
    </submittedName>
</protein>
<organism evidence="3 4">
    <name type="scientific">Aphis craccivora</name>
    <name type="common">Cowpea aphid</name>
    <dbReference type="NCBI Taxonomy" id="307492"/>
    <lineage>
        <taxon>Eukaryota</taxon>
        <taxon>Metazoa</taxon>
        <taxon>Ecdysozoa</taxon>
        <taxon>Arthropoda</taxon>
        <taxon>Hexapoda</taxon>
        <taxon>Insecta</taxon>
        <taxon>Pterygota</taxon>
        <taxon>Neoptera</taxon>
        <taxon>Paraneoptera</taxon>
        <taxon>Hemiptera</taxon>
        <taxon>Sternorrhyncha</taxon>
        <taxon>Aphidomorpha</taxon>
        <taxon>Aphidoidea</taxon>
        <taxon>Aphididae</taxon>
        <taxon>Aphidini</taxon>
        <taxon>Aphis</taxon>
        <taxon>Aphis</taxon>
    </lineage>
</organism>
<feature type="region of interest" description="Disordered" evidence="1">
    <location>
        <begin position="158"/>
        <end position="178"/>
    </location>
</feature>
<keyword evidence="2" id="KW-0812">Transmembrane</keyword>
<evidence type="ECO:0000256" key="1">
    <source>
        <dbReference type="SAM" id="MobiDB-lite"/>
    </source>
</evidence>
<dbReference type="OrthoDB" id="6631087at2759"/>
<feature type="transmembrane region" description="Helical" evidence="2">
    <location>
        <begin position="47"/>
        <end position="64"/>
    </location>
</feature>
<evidence type="ECO:0000313" key="3">
    <source>
        <dbReference type="EMBL" id="KAF0766962.1"/>
    </source>
</evidence>
<comment type="caution">
    <text evidence="3">The sequence shown here is derived from an EMBL/GenBank/DDBJ whole genome shotgun (WGS) entry which is preliminary data.</text>
</comment>
<dbReference type="EMBL" id="VUJU01001068">
    <property type="protein sequence ID" value="KAF0766962.1"/>
    <property type="molecule type" value="Genomic_DNA"/>
</dbReference>
<proteinExistence type="predicted"/>
<sequence length="359" mass="40135">MTVIPTYCDNSEHTRYMIAADFWCSCSLGIRTGDEIRTGINQINNRPLFAVLLVFVASIGVTLADDDKWVWGRSNEQSKADSRIGSSSDEVIRIAKPLLRNQNNQKPSPLFQPANNPRLDTKHYRDDSIRNGRYEVNEDYLPDREPLIQQPIHISETFSSRPFDRPPPPPQNTLPQRPLSSFQAPLRPQRPAVIVDSIHAPSRKPVPVATEPAGSAVGILTGPVPSWQRPAVHKNGDPTNFEKCKCSFSFNCKSPGIKFGSCDEGKQYCCYNDFDGANSGSQEVDKYGGDRSEPIPSVLVGPSGNHRPGLKPGIYGQVSNKNEFIERQEFVGNNFPNEQLFNRRPNEYGNNPFIIPRQL</sequence>